<accession>A0A382I3A9</accession>
<keyword evidence="3" id="KW-0378">Hydrolase</keyword>
<evidence type="ECO:0000259" key="4">
    <source>
        <dbReference type="Pfam" id="PF22244"/>
    </source>
</evidence>
<reference evidence="5" key="1">
    <citation type="submission" date="2018-05" db="EMBL/GenBank/DDBJ databases">
        <authorList>
            <person name="Lanie J.A."/>
            <person name="Ng W.-L."/>
            <person name="Kazmierczak K.M."/>
            <person name="Andrzejewski T.M."/>
            <person name="Davidsen T.M."/>
            <person name="Wayne K.J."/>
            <person name="Tettelin H."/>
            <person name="Glass J.I."/>
            <person name="Rusch D."/>
            <person name="Podicherti R."/>
            <person name="Tsui H.-C.T."/>
            <person name="Winkler M.E."/>
        </authorList>
    </citation>
    <scope>NUCLEOTIDE SEQUENCE</scope>
</reference>
<name>A0A382I3A9_9ZZZZ</name>
<dbReference type="AlphaFoldDB" id="A0A382I3A9"/>
<evidence type="ECO:0000313" key="5">
    <source>
        <dbReference type="EMBL" id="SVB93201.1"/>
    </source>
</evidence>
<dbReference type="SUPFAM" id="SSF53474">
    <property type="entry name" value="alpha/beta-Hydrolases"/>
    <property type="match status" value="1"/>
</dbReference>
<evidence type="ECO:0000256" key="1">
    <source>
        <dbReference type="ARBA" id="ARBA00022487"/>
    </source>
</evidence>
<keyword evidence="1" id="KW-0719">Serine esterase</keyword>
<dbReference type="Gene3D" id="3.40.50.1820">
    <property type="entry name" value="alpha/beta hydrolase"/>
    <property type="match status" value="1"/>
</dbReference>
<feature type="domain" description="4-O-methyl-glucuronoyl methylesterase-like" evidence="4">
    <location>
        <begin position="219"/>
        <end position="336"/>
    </location>
</feature>
<proteinExistence type="predicted"/>
<protein>
    <recommendedName>
        <fullName evidence="4">4-O-methyl-glucuronoyl methylesterase-like domain-containing protein</fullName>
    </recommendedName>
</protein>
<evidence type="ECO:0000256" key="3">
    <source>
        <dbReference type="ARBA" id="ARBA00022801"/>
    </source>
</evidence>
<dbReference type="InterPro" id="IPR029058">
    <property type="entry name" value="AB_hydrolase_fold"/>
</dbReference>
<gene>
    <name evidence="5" type="ORF">METZ01_LOCUS246055</name>
</gene>
<organism evidence="5">
    <name type="scientific">marine metagenome</name>
    <dbReference type="NCBI Taxonomy" id="408172"/>
    <lineage>
        <taxon>unclassified sequences</taxon>
        <taxon>metagenomes</taxon>
        <taxon>ecological metagenomes</taxon>
    </lineage>
</organism>
<evidence type="ECO:0000256" key="2">
    <source>
        <dbReference type="ARBA" id="ARBA00022729"/>
    </source>
</evidence>
<dbReference type="EMBL" id="UINC01064485">
    <property type="protein sequence ID" value="SVB93201.1"/>
    <property type="molecule type" value="Genomic_DNA"/>
</dbReference>
<dbReference type="GO" id="GO:0052689">
    <property type="term" value="F:carboxylic ester hydrolase activity"/>
    <property type="evidence" value="ECO:0007669"/>
    <property type="project" value="UniProtKB-KW"/>
</dbReference>
<sequence>MLDPMLIEAQPKGYNYEEAKVPKYNLPDPLVCLDGSKVKDAADWVKKRRPEVLRMFEDEVYGRSPGKPKAMRFEIVEKEADALGGKAVRKQIVIHLGKGEKALAVNLLLYLPKKAKGPVPGFLTVNFLGNHTTNKDPAIRIPTSWVRNGNGTKNNKATAAGRGERASRWAIDSIVSRGYAFGTIYYGDIDPDFHDGYENGIHPLFPPKSPKKRKPTDWASIAGWAWGLSRGLDYLETEADVDAKRIAVMGHSRLGKTSLWAGASDERFALVISNNSGCGGAALSRRRFGETVKRINTSFPHWFCDNYKKYNDKEEDSPVDQHMLIALSAPRPIYIASA</sequence>
<keyword evidence="2" id="KW-0732">Signal</keyword>
<dbReference type="Pfam" id="PF22244">
    <property type="entry name" value="GCE_fung"/>
    <property type="match status" value="1"/>
</dbReference>
<dbReference type="InterPro" id="IPR054579">
    <property type="entry name" value="GCE-like_dom"/>
</dbReference>
<feature type="non-terminal residue" evidence="5">
    <location>
        <position position="338"/>
    </location>
</feature>